<keyword evidence="5" id="KW-0472">Membrane</keyword>
<evidence type="ECO:0000256" key="6">
    <source>
        <dbReference type="ARBA" id="ARBA00023315"/>
    </source>
</evidence>
<evidence type="ECO:0000256" key="5">
    <source>
        <dbReference type="ARBA" id="ARBA00023136"/>
    </source>
</evidence>
<keyword evidence="3" id="KW-1133">Transmembrane helix</keyword>
<keyword evidence="9" id="KW-1185">Reference proteome</keyword>
<dbReference type="GO" id="GO:0016746">
    <property type="term" value="F:acyltransferase activity"/>
    <property type="evidence" value="ECO:0007669"/>
    <property type="project" value="UniProtKB-KW"/>
</dbReference>
<evidence type="ECO:0000256" key="3">
    <source>
        <dbReference type="ARBA" id="ARBA00022989"/>
    </source>
</evidence>
<keyword evidence="1" id="KW-0808">Transferase</keyword>
<gene>
    <name evidence="8" type="ORF">TSOC_000204</name>
</gene>
<name>A0A2J8AJY8_9CHLO</name>
<organism evidence="8 9">
    <name type="scientific">Tetrabaena socialis</name>
    <dbReference type="NCBI Taxonomy" id="47790"/>
    <lineage>
        <taxon>Eukaryota</taxon>
        <taxon>Viridiplantae</taxon>
        <taxon>Chlorophyta</taxon>
        <taxon>core chlorophytes</taxon>
        <taxon>Chlorophyceae</taxon>
        <taxon>CS clade</taxon>
        <taxon>Chlamydomonadales</taxon>
        <taxon>Tetrabaenaceae</taxon>
        <taxon>Tetrabaena</taxon>
    </lineage>
</organism>
<sequence>MRPNRLLGPARVPAARPPEPRCSRCAVLNKLRQAHASYTDSDDELVAPPPGSSSCSSRASAEGVAEGTPGPTAGSRGAGAEAGALAEASVLFDASHVATWTPGLVLYAPFGAALASFRTTLWLLGILLDQPWFRNERVQDAYLALLGVSVTWRHADRLPAGRHLLVSNHGCVGDLMLLFRPPRLAPGLRYTHLVTSALPARVTRTRHLPLLLRPASPAVYDELAASADPSPVHLFPEGGMTNGRGMLRFSRGFTRIMGQAQQGQQQHLQQDEQQQQQGQEQPERGAQHHALGASASVSAAANAAAAAGRQAQGQGQGLPVVPVALRVRTLPGVSTHTLTSSFLANLFWLSFSPTTRLEATVLPPMVPLPGEARGAFVNRVQAAIATELGVRVYDMTIQQKKQLVQRAASAARK</sequence>
<evidence type="ECO:0000256" key="2">
    <source>
        <dbReference type="ARBA" id="ARBA00022692"/>
    </source>
</evidence>
<feature type="compositionally biased region" description="Low complexity" evidence="7">
    <location>
        <begin position="52"/>
        <end position="61"/>
    </location>
</feature>
<dbReference type="GO" id="GO:0006629">
    <property type="term" value="P:lipid metabolic process"/>
    <property type="evidence" value="ECO:0007669"/>
    <property type="project" value="UniProtKB-KW"/>
</dbReference>
<evidence type="ECO:0000313" key="8">
    <source>
        <dbReference type="EMBL" id="PNH12836.1"/>
    </source>
</evidence>
<dbReference type="AlphaFoldDB" id="A0A2J8AJY8"/>
<keyword evidence="2" id="KW-0812">Transmembrane</keyword>
<dbReference type="OrthoDB" id="1854593at2759"/>
<dbReference type="PANTHER" id="PTHR23063:SF52">
    <property type="entry name" value="LYSOPHOSPHATIDYLCHOLINE ACYLTRANSFERASE"/>
    <property type="match status" value="1"/>
</dbReference>
<evidence type="ECO:0000256" key="1">
    <source>
        <dbReference type="ARBA" id="ARBA00022679"/>
    </source>
</evidence>
<accession>A0A2J8AJY8</accession>
<feature type="region of interest" description="Disordered" evidence="7">
    <location>
        <begin position="1"/>
        <end position="21"/>
    </location>
</feature>
<evidence type="ECO:0008006" key="10">
    <source>
        <dbReference type="Google" id="ProtNLM"/>
    </source>
</evidence>
<feature type="region of interest" description="Disordered" evidence="7">
    <location>
        <begin position="38"/>
        <end position="79"/>
    </location>
</feature>
<proteinExistence type="predicted"/>
<dbReference type="Proteomes" id="UP000236333">
    <property type="component" value="Unassembled WGS sequence"/>
</dbReference>
<dbReference type="EMBL" id="PGGS01000003">
    <property type="protein sequence ID" value="PNH12836.1"/>
    <property type="molecule type" value="Genomic_DNA"/>
</dbReference>
<feature type="compositionally biased region" description="Low complexity" evidence="7">
    <location>
        <begin position="258"/>
        <end position="280"/>
    </location>
</feature>
<comment type="caution">
    <text evidence="8">The sequence shown here is derived from an EMBL/GenBank/DDBJ whole genome shotgun (WGS) entry which is preliminary data.</text>
</comment>
<keyword evidence="6" id="KW-0012">Acyltransferase</keyword>
<evidence type="ECO:0000256" key="7">
    <source>
        <dbReference type="SAM" id="MobiDB-lite"/>
    </source>
</evidence>
<feature type="region of interest" description="Disordered" evidence="7">
    <location>
        <begin position="258"/>
        <end position="294"/>
    </location>
</feature>
<keyword evidence="4" id="KW-0443">Lipid metabolism</keyword>
<evidence type="ECO:0000313" key="9">
    <source>
        <dbReference type="Proteomes" id="UP000236333"/>
    </source>
</evidence>
<dbReference type="PANTHER" id="PTHR23063">
    <property type="entry name" value="PHOSPHOLIPID ACYLTRANSFERASE"/>
    <property type="match status" value="1"/>
</dbReference>
<reference evidence="8 9" key="1">
    <citation type="journal article" date="2017" name="Mol. Biol. Evol.">
        <title>The 4-celled Tetrabaena socialis nuclear genome reveals the essential components for genetic control of cell number at the origin of multicellularity in the volvocine lineage.</title>
        <authorList>
            <person name="Featherston J."/>
            <person name="Arakaki Y."/>
            <person name="Hanschen E.R."/>
            <person name="Ferris P.J."/>
            <person name="Michod R.E."/>
            <person name="Olson B.J.S.C."/>
            <person name="Nozaki H."/>
            <person name="Durand P.M."/>
        </authorList>
    </citation>
    <scope>NUCLEOTIDE SEQUENCE [LARGE SCALE GENOMIC DNA]</scope>
    <source>
        <strain evidence="8 9">NIES-571</strain>
    </source>
</reference>
<protein>
    <recommendedName>
        <fullName evidence="10">Phospholipid/glycerol acyltransferase domain-containing protein</fullName>
    </recommendedName>
</protein>
<evidence type="ECO:0000256" key="4">
    <source>
        <dbReference type="ARBA" id="ARBA00023098"/>
    </source>
</evidence>